<protein>
    <recommendedName>
        <fullName evidence="2">Helicase C-terminal domain-containing protein</fullName>
    </recommendedName>
</protein>
<dbReference type="EMBL" id="LAZR01038199">
    <property type="protein sequence ID" value="KKL20181.1"/>
    <property type="molecule type" value="Genomic_DNA"/>
</dbReference>
<dbReference type="GO" id="GO:0031297">
    <property type="term" value="P:replication fork processing"/>
    <property type="evidence" value="ECO:0007669"/>
    <property type="project" value="TreeGrafter"/>
</dbReference>
<sequence length="183" mass="20412">QLASAYAELDDDGAVKLSAPSNKVDAFLELLEEAEGEQVVTFAESRQLIELVAAELVKKDIPHGLITGGQDTARRQVVMDQFQAGNLRVVLCTSAGAEGITLTSARILVFLQRFWSSIKNKQAADRVHRIGQDRGVEIITFATKGTVDEYRETQLEEKEVALQEILRDDDIRREMLGWGKKKR</sequence>
<dbReference type="PANTHER" id="PTHR45766">
    <property type="entry name" value="DNA ANNEALING HELICASE AND ENDONUCLEASE ZRANB3 FAMILY MEMBER"/>
    <property type="match status" value="1"/>
</dbReference>
<dbReference type="AlphaFoldDB" id="A0A0F9DR78"/>
<dbReference type="Gene3D" id="3.40.50.300">
    <property type="entry name" value="P-loop containing nucleotide triphosphate hydrolases"/>
    <property type="match status" value="1"/>
</dbReference>
<organism evidence="3">
    <name type="scientific">marine sediment metagenome</name>
    <dbReference type="NCBI Taxonomy" id="412755"/>
    <lineage>
        <taxon>unclassified sequences</taxon>
        <taxon>metagenomes</taxon>
        <taxon>ecological metagenomes</taxon>
    </lineage>
</organism>
<dbReference type="Pfam" id="PF00271">
    <property type="entry name" value="Helicase_C"/>
    <property type="match status" value="1"/>
</dbReference>
<dbReference type="InterPro" id="IPR049730">
    <property type="entry name" value="SNF2/RAD54-like_C"/>
</dbReference>
<proteinExistence type="predicted"/>
<dbReference type="GO" id="GO:0016787">
    <property type="term" value="F:hydrolase activity"/>
    <property type="evidence" value="ECO:0007669"/>
    <property type="project" value="UniProtKB-KW"/>
</dbReference>
<dbReference type="GO" id="GO:0006281">
    <property type="term" value="P:DNA repair"/>
    <property type="evidence" value="ECO:0007669"/>
    <property type="project" value="TreeGrafter"/>
</dbReference>
<dbReference type="CDD" id="cd18793">
    <property type="entry name" value="SF2_C_SNF"/>
    <property type="match status" value="1"/>
</dbReference>
<evidence type="ECO:0000256" key="1">
    <source>
        <dbReference type="ARBA" id="ARBA00022801"/>
    </source>
</evidence>
<evidence type="ECO:0000313" key="3">
    <source>
        <dbReference type="EMBL" id="KKL20181.1"/>
    </source>
</evidence>
<reference evidence="3" key="1">
    <citation type="journal article" date="2015" name="Nature">
        <title>Complex archaea that bridge the gap between prokaryotes and eukaryotes.</title>
        <authorList>
            <person name="Spang A."/>
            <person name="Saw J.H."/>
            <person name="Jorgensen S.L."/>
            <person name="Zaremba-Niedzwiedzka K."/>
            <person name="Martijn J."/>
            <person name="Lind A.E."/>
            <person name="van Eijk R."/>
            <person name="Schleper C."/>
            <person name="Guy L."/>
            <person name="Ettema T.J."/>
        </authorList>
    </citation>
    <scope>NUCLEOTIDE SEQUENCE</scope>
</reference>
<dbReference type="PROSITE" id="PS51194">
    <property type="entry name" value="HELICASE_CTER"/>
    <property type="match status" value="1"/>
</dbReference>
<gene>
    <name evidence="3" type="ORF">LCGC14_2458000</name>
</gene>
<name>A0A0F9DR78_9ZZZZ</name>
<dbReference type="PANTHER" id="PTHR45766:SF6">
    <property type="entry name" value="SWI_SNF-RELATED MATRIX-ASSOCIATED ACTIN-DEPENDENT REGULATOR OF CHROMATIN SUBFAMILY A-LIKE PROTEIN 1"/>
    <property type="match status" value="1"/>
</dbReference>
<comment type="caution">
    <text evidence="3">The sequence shown here is derived from an EMBL/GenBank/DDBJ whole genome shotgun (WGS) entry which is preliminary data.</text>
</comment>
<evidence type="ECO:0000259" key="2">
    <source>
        <dbReference type="PROSITE" id="PS51194"/>
    </source>
</evidence>
<feature type="domain" description="Helicase C-terminal" evidence="2">
    <location>
        <begin position="23"/>
        <end position="179"/>
    </location>
</feature>
<feature type="non-terminal residue" evidence="3">
    <location>
        <position position="1"/>
    </location>
</feature>
<dbReference type="InterPro" id="IPR027417">
    <property type="entry name" value="P-loop_NTPase"/>
</dbReference>
<keyword evidence="1" id="KW-0378">Hydrolase</keyword>
<dbReference type="SUPFAM" id="SSF52540">
    <property type="entry name" value="P-loop containing nucleoside triphosphate hydrolases"/>
    <property type="match status" value="1"/>
</dbReference>
<dbReference type="SMART" id="SM00490">
    <property type="entry name" value="HELICc"/>
    <property type="match status" value="1"/>
</dbReference>
<accession>A0A0F9DR78</accession>
<dbReference type="InterPro" id="IPR001650">
    <property type="entry name" value="Helicase_C-like"/>
</dbReference>